<feature type="domain" description="Glycoside hydrolase family 20 catalytic" evidence="10">
    <location>
        <begin position="185"/>
        <end position="524"/>
    </location>
</feature>
<dbReference type="SUPFAM" id="SSF55545">
    <property type="entry name" value="beta-N-acetylhexosaminidase-like domain"/>
    <property type="match status" value="1"/>
</dbReference>
<dbReference type="GO" id="GO:0016231">
    <property type="term" value="F:beta-N-acetylglucosaminidase activity"/>
    <property type="evidence" value="ECO:0007669"/>
    <property type="project" value="TreeGrafter"/>
</dbReference>
<dbReference type="PANTHER" id="PTHR22600:SF58">
    <property type="entry name" value="BETA-HEXOSAMINIDASE"/>
    <property type="match status" value="1"/>
</dbReference>
<feature type="active site" description="Proton donor" evidence="8">
    <location>
        <position position="346"/>
    </location>
</feature>
<dbReference type="Pfam" id="PF26534">
    <property type="entry name" value="NTF2_7"/>
    <property type="match status" value="1"/>
</dbReference>
<dbReference type="PANTHER" id="PTHR22600">
    <property type="entry name" value="BETA-HEXOSAMINIDASE"/>
    <property type="match status" value="1"/>
</dbReference>
<dbReference type="Gene3D" id="3.30.379.10">
    <property type="entry name" value="Chitobiase/beta-hexosaminidase domain 2-like"/>
    <property type="match status" value="1"/>
</dbReference>
<feature type="domain" description="NTF2-like" evidence="12">
    <location>
        <begin position="571"/>
        <end position="702"/>
    </location>
</feature>
<comment type="similarity">
    <text evidence="2">Belongs to the glycosyl hydrolase 20 family.</text>
</comment>
<dbReference type="GO" id="GO:0016020">
    <property type="term" value="C:membrane"/>
    <property type="evidence" value="ECO:0007669"/>
    <property type="project" value="TreeGrafter"/>
</dbReference>
<dbReference type="PRINTS" id="PR00738">
    <property type="entry name" value="GLHYDRLASE20"/>
</dbReference>
<dbReference type="EC" id="3.2.1.52" evidence="3"/>
<keyword evidence="7" id="KW-0326">Glycosidase</keyword>
<comment type="catalytic activity">
    <reaction evidence="1">
        <text>Hydrolysis of terminal non-reducing N-acetyl-D-hexosamine residues in N-acetyl-beta-D-hexosaminides.</text>
        <dbReference type="EC" id="3.2.1.52"/>
    </reaction>
</comment>
<dbReference type="SUPFAM" id="SSF51445">
    <property type="entry name" value="(Trans)glycosidases"/>
    <property type="match status" value="1"/>
</dbReference>
<accession>A0AAV9JU03</accession>
<keyword evidence="5" id="KW-0378">Hydrolase</keyword>
<sequence length="735" mass="81012">MLRSLVIALCATSASAIWPIPSTYTSGGEVLWITRDVAINYKTANETTHGYGSPSNNSSWSSDIVTSAVERTYDTLFTKNFVQWKFHPRFSDYEPALTSNSTYVKSITLYQTAADPSTIMKPTAGSVDESYTLDVLASGEATITAASSIGLLYGLTTFTQLFYECNGGGVYTTLAPVHITDSPKFPWRGLNIDTSRTFKPMSDMYAMVDALSYNKMNRLHWHITDAQSWPLEIPTMPELADKGAYASFQKYSPADVAALQEYGALLGVEVVMEIDNPGHTSSIAFAYPDLIAAFNEADWSSYASEPPSGTLKLNSTAVYDFLERLLDDLLPRLKPLTSYFHLGGDEVNVNAYTLDNTVGTNSTAILQPLMQKYMDRNIQQVQAAGLVPLVWEEMLLDWNLTLPSETIVQTWLSDESVAATVAKGHKALAGNYNFWYLDCGQGQWLDFYPGTSSAEYWPYADYCSPRHNWRLMYSYDPLGGVPENSTHLVLGGEAHIWSEQTDTVNLDQMVWPRTCAAGEVLWSGAKDASGQNRSQITASPRLSEMRERLVARGIRAEPIQMPYCARKPCFCLTDSDASDLVAGFTTIAAEHTGYEGVADQILVDNFTSISDSVNFVDGIPLNTTMTTSRAQLLQQEAKLPPTGKVTDLFISHTCDTITWYFEFGTTPLPTRGIAILFVNAEKKIYKAYREINSAALLYNVGRPECTSNWTATVGDTGPVSSNSTCKSCLEGRTGD</sequence>
<evidence type="ECO:0000256" key="2">
    <source>
        <dbReference type="ARBA" id="ARBA00006285"/>
    </source>
</evidence>
<proteinExistence type="inferred from homology"/>
<feature type="chain" id="PRO_5043978914" description="beta-N-acetylhexosaminidase" evidence="9">
    <location>
        <begin position="17"/>
        <end position="735"/>
    </location>
</feature>
<feature type="domain" description="Beta-hexosaminidase eukaryotic type N-terminal" evidence="11">
    <location>
        <begin position="17"/>
        <end position="161"/>
    </location>
</feature>
<evidence type="ECO:0000256" key="4">
    <source>
        <dbReference type="ARBA" id="ARBA00022729"/>
    </source>
</evidence>
<comment type="caution">
    <text evidence="13">The sequence shown here is derived from an EMBL/GenBank/DDBJ whole genome shotgun (WGS) entry which is preliminary data.</text>
</comment>
<dbReference type="Gene3D" id="3.20.20.80">
    <property type="entry name" value="Glycosidases"/>
    <property type="match status" value="1"/>
</dbReference>
<dbReference type="InterPro" id="IPR017853">
    <property type="entry name" value="GH"/>
</dbReference>
<evidence type="ECO:0000259" key="10">
    <source>
        <dbReference type="Pfam" id="PF00728"/>
    </source>
</evidence>
<keyword evidence="4 9" id="KW-0732">Signal</keyword>
<dbReference type="GO" id="GO:0005975">
    <property type="term" value="P:carbohydrate metabolic process"/>
    <property type="evidence" value="ECO:0007669"/>
    <property type="project" value="InterPro"/>
</dbReference>
<dbReference type="Pfam" id="PF00728">
    <property type="entry name" value="Glyco_hydro_20"/>
    <property type="match status" value="1"/>
</dbReference>
<dbReference type="EMBL" id="JAVFHQ010000006">
    <property type="protein sequence ID" value="KAK4548921.1"/>
    <property type="molecule type" value="Genomic_DNA"/>
</dbReference>
<name>A0AAV9JU03_9PEZI</name>
<evidence type="ECO:0000256" key="7">
    <source>
        <dbReference type="ARBA" id="ARBA00023295"/>
    </source>
</evidence>
<dbReference type="Pfam" id="PF14845">
    <property type="entry name" value="Glycohydro_20b2"/>
    <property type="match status" value="1"/>
</dbReference>
<dbReference type="FunFam" id="3.20.20.80:FF:000063">
    <property type="entry name" value="Beta-hexosaminidase"/>
    <property type="match status" value="1"/>
</dbReference>
<protein>
    <recommendedName>
        <fullName evidence="3">beta-N-acetylhexosaminidase</fullName>
        <ecNumber evidence="3">3.2.1.52</ecNumber>
    </recommendedName>
</protein>
<evidence type="ECO:0000256" key="8">
    <source>
        <dbReference type="PIRSR" id="PIRSR625705-1"/>
    </source>
</evidence>
<keyword evidence="6" id="KW-0325">Glycoprotein</keyword>
<evidence type="ECO:0000256" key="6">
    <source>
        <dbReference type="ARBA" id="ARBA00023180"/>
    </source>
</evidence>
<evidence type="ECO:0000256" key="9">
    <source>
        <dbReference type="SAM" id="SignalP"/>
    </source>
</evidence>
<evidence type="ECO:0000256" key="3">
    <source>
        <dbReference type="ARBA" id="ARBA00012663"/>
    </source>
</evidence>
<organism evidence="13 14">
    <name type="scientific">Oleoguttula mirabilis</name>
    <dbReference type="NCBI Taxonomy" id="1507867"/>
    <lineage>
        <taxon>Eukaryota</taxon>
        <taxon>Fungi</taxon>
        <taxon>Dikarya</taxon>
        <taxon>Ascomycota</taxon>
        <taxon>Pezizomycotina</taxon>
        <taxon>Dothideomycetes</taxon>
        <taxon>Dothideomycetidae</taxon>
        <taxon>Mycosphaerellales</taxon>
        <taxon>Teratosphaeriaceae</taxon>
        <taxon>Oleoguttula</taxon>
    </lineage>
</organism>
<reference evidence="13 14" key="1">
    <citation type="submission" date="2021-11" db="EMBL/GenBank/DDBJ databases">
        <title>Black yeast isolated from Biological Soil Crust.</title>
        <authorList>
            <person name="Kurbessoian T."/>
        </authorList>
    </citation>
    <scope>NUCLEOTIDE SEQUENCE [LARGE SCALE GENOMIC DNA]</scope>
    <source>
        <strain evidence="13 14">CCFEE 5522</strain>
    </source>
</reference>
<evidence type="ECO:0000313" key="14">
    <source>
        <dbReference type="Proteomes" id="UP001324427"/>
    </source>
</evidence>
<dbReference type="InterPro" id="IPR025705">
    <property type="entry name" value="Beta_hexosaminidase_sua/sub"/>
</dbReference>
<evidence type="ECO:0000256" key="1">
    <source>
        <dbReference type="ARBA" id="ARBA00001231"/>
    </source>
</evidence>
<keyword evidence="14" id="KW-1185">Reference proteome</keyword>
<dbReference type="InterPro" id="IPR029019">
    <property type="entry name" value="HEX_eukaryotic_N"/>
</dbReference>
<dbReference type="InterPro" id="IPR015883">
    <property type="entry name" value="Glyco_hydro_20_cat"/>
</dbReference>
<dbReference type="InterPro" id="IPR058645">
    <property type="entry name" value="NTF2-like_dom_7"/>
</dbReference>
<evidence type="ECO:0000256" key="5">
    <source>
        <dbReference type="ARBA" id="ARBA00022801"/>
    </source>
</evidence>
<dbReference type="Proteomes" id="UP001324427">
    <property type="component" value="Unassembled WGS sequence"/>
</dbReference>
<dbReference type="AlphaFoldDB" id="A0AAV9JU03"/>
<feature type="signal peptide" evidence="9">
    <location>
        <begin position="1"/>
        <end position="16"/>
    </location>
</feature>
<dbReference type="InterPro" id="IPR029018">
    <property type="entry name" value="Hex-like_dom2"/>
</dbReference>
<dbReference type="GO" id="GO:0030203">
    <property type="term" value="P:glycosaminoglycan metabolic process"/>
    <property type="evidence" value="ECO:0007669"/>
    <property type="project" value="TreeGrafter"/>
</dbReference>
<evidence type="ECO:0000259" key="11">
    <source>
        <dbReference type="Pfam" id="PF14845"/>
    </source>
</evidence>
<evidence type="ECO:0000259" key="12">
    <source>
        <dbReference type="Pfam" id="PF26534"/>
    </source>
</evidence>
<gene>
    <name evidence="13" type="ORF">LTR36_008694</name>
</gene>
<evidence type="ECO:0000313" key="13">
    <source>
        <dbReference type="EMBL" id="KAK4548921.1"/>
    </source>
</evidence>